<evidence type="ECO:0000256" key="7">
    <source>
        <dbReference type="ARBA" id="ARBA00022989"/>
    </source>
</evidence>
<dbReference type="InterPro" id="IPR013769">
    <property type="entry name" value="Band3_cytoplasmic_dom"/>
</dbReference>
<dbReference type="Gene3D" id="3.40.930.10">
    <property type="entry name" value="Mannitol-specific EII, Chain A"/>
    <property type="match status" value="1"/>
</dbReference>
<feature type="transmembrane region" description="Helical" evidence="14">
    <location>
        <begin position="532"/>
        <end position="555"/>
    </location>
</feature>
<reference evidence="18" key="4">
    <citation type="submission" date="2025-08" db="UniProtKB">
        <authorList>
            <consortium name="Ensembl"/>
        </authorList>
    </citation>
    <scope>IDENTIFICATION</scope>
</reference>
<proteinExistence type="inferred from homology"/>
<dbReference type="PANTHER" id="PTHR11453">
    <property type="entry name" value="ANION EXCHANGE PROTEIN"/>
    <property type="match status" value="1"/>
</dbReference>
<evidence type="ECO:0000313" key="19">
    <source>
        <dbReference type="Proteomes" id="UP000314983"/>
    </source>
</evidence>
<keyword evidence="19" id="KW-1185">Reference proteome</keyword>
<keyword evidence="10 14" id="KW-0472">Membrane</keyword>
<comment type="subcellular location">
    <subcellularLocation>
        <location evidence="1">Apical cell membrane</location>
    </subcellularLocation>
    <subcellularLocation>
        <location evidence="2">Basolateral cell membrane</location>
        <topology evidence="2">Multi-pass membrane protein</topology>
    </subcellularLocation>
    <subcellularLocation>
        <location evidence="14">Membrane</location>
        <topology evidence="14">Multi-pass membrane protein</topology>
    </subcellularLocation>
</comment>
<reference evidence="19" key="2">
    <citation type="journal article" date="2017" name="Sci. Adv.">
        <title>A tail of two voltages: Proteomic comparison of the three electric organs of the electric eel.</title>
        <authorList>
            <person name="Traeger L.L."/>
            <person name="Sabat G."/>
            <person name="Barrett-Wilt G.A."/>
            <person name="Wells G.B."/>
            <person name="Sussman M.R."/>
        </authorList>
    </citation>
    <scope>NUCLEOTIDE SEQUENCE [LARGE SCALE GENOMIC DNA]</scope>
</reference>
<evidence type="ECO:0000256" key="12">
    <source>
        <dbReference type="ARBA" id="ARBA00023180"/>
    </source>
</evidence>
<feature type="transmembrane region" description="Helical" evidence="14">
    <location>
        <begin position="921"/>
        <end position="952"/>
    </location>
</feature>
<feature type="region of interest" description="Disordered" evidence="15">
    <location>
        <begin position="371"/>
        <end position="396"/>
    </location>
</feature>
<feature type="transmembrane region" description="Helical" evidence="14">
    <location>
        <begin position="658"/>
        <end position="676"/>
    </location>
</feature>
<organism evidence="18 19">
    <name type="scientific">Electrophorus electricus</name>
    <name type="common">Electric eel</name>
    <name type="synonym">Gymnotus electricus</name>
    <dbReference type="NCBI Taxonomy" id="8005"/>
    <lineage>
        <taxon>Eukaryota</taxon>
        <taxon>Metazoa</taxon>
        <taxon>Chordata</taxon>
        <taxon>Craniata</taxon>
        <taxon>Vertebrata</taxon>
        <taxon>Euteleostomi</taxon>
        <taxon>Actinopterygii</taxon>
        <taxon>Neopterygii</taxon>
        <taxon>Teleostei</taxon>
        <taxon>Ostariophysi</taxon>
        <taxon>Gymnotiformes</taxon>
        <taxon>Gymnotoidei</taxon>
        <taxon>Gymnotidae</taxon>
        <taxon>Electrophorus</taxon>
    </lineage>
</organism>
<keyword evidence="4 14" id="KW-0813">Transport</keyword>
<keyword evidence="7 14" id="KW-1133">Transmembrane helix</keyword>
<feature type="transmembrane region" description="Helical" evidence="14">
    <location>
        <begin position="445"/>
        <end position="467"/>
    </location>
</feature>
<evidence type="ECO:0000256" key="10">
    <source>
        <dbReference type="ARBA" id="ARBA00023136"/>
    </source>
</evidence>
<evidence type="ECO:0000313" key="18">
    <source>
        <dbReference type="Ensembl" id="ENSEEEP00000029568.2"/>
    </source>
</evidence>
<dbReference type="InterPro" id="IPR016152">
    <property type="entry name" value="PTrfase/Anion_transptr"/>
</dbReference>
<dbReference type="Pfam" id="PF07565">
    <property type="entry name" value="Band_3_cyto"/>
    <property type="match status" value="1"/>
</dbReference>
<reference evidence="18" key="5">
    <citation type="submission" date="2025-09" db="UniProtKB">
        <authorList>
            <consortium name="Ensembl"/>
        </authorList>
    </citation>
    <scope>IDENTIFICATION</scope>
</reference>
<dbReference type="Pfam" id="PF00955">
    <property type="entry name" value="HCO3_cotransp"/>
    <property type="match status" value="1"/>
</dbReference>
<gene>
    <name evidence="18" type="primary">SLC4A7</name>
</gene>
<evidence type="ECO:0000256" key="2">
    <source>
        <dbReference type="ARBA" id="ARBA00004554"/>
    </source>
</evidence>
<dbReference type="Gene3D" id="1.10.287.570">
    <property type="entry name" value="Helical hairpin bin"/>
    <property type="match status" value="1"/>
</dbReference>
<dbReference type="Proteomes" id="UP000314983">
    <property type="component" value="Chromosome 5"/>
</dbReference>
<dbReference type="FunFam" id="3.40.930.10:FF:000001">
    <property type="entry name" value="Anion exchange protein"/>
    <property type="match status" value="1"/>
</dbReference>
<keyword evidence="11" id="KW-1015">Disulfide bond</keyword>
<dbReference type="GO" id="GO:0016324">
    <property type="term" value="C:apical plasma membrane"/>
    <property type="evidence" value="ECO:0007669"/>
    <property type="project" value="UniProtKB-SubCell"/>
</dbReference>
<dbReference type="PRINTS" id="PR01231">
    <property type="entry name" value="HCO3TRNSPORT"/>
</dbReference>
<evidence type="ECO:0000259" key="16">
    <source>
        <dbReference type="Pfam" id="PF00955"/>
    </source>
</evidence>
<evidence type="ECO:0000256" key="5">
    <source>
        <dbReference type="ARBA" id="ARBA00022475"/>
    </source>
</evidence>
<evidence type="ECO:0000256" key="4">
    <source>
        <dbReference type="ARBA" id="ARBA00022448"/>
    </source>
</evidence>
<accession>A0A4W4FWW4</accession>
<feature type="transmembrane region" description="Helical" evidence="14">
    <location>
        <begin position="562"/>
        <end position="583"/>
    </location>
</feature>
<evidence type="ECO:0000256" key="15">
    <source>
        <dbReference type="SAM" id="MobiDB-lite"/>
    </source>
</evidence>
<comment type="similarity">
    <text evidence="3 14">Belongs to the anion exchanger (TC 2.A.31) family.</text>
</comment>
<dbReference type="NCBIfam" id="TIGR00834">
    <property type="entry name" value="ae"/>
    <property type="match status" value="1"/>
</dbReference>
<evidence type="ECO:0000256" key="11">
    <source>
        <dbReference type="ARBA" id="ARBA00023157"/>
    </source>
</evidence>
<feature type="transmembrane region" description="Helical" evidence="14">
    <location>
        <begin position="696"/>
        <end position="714"/>
    </location>
</feature>
<keyword evidence="13" id="KW-0739">Sodium transport</keyword>
<evidence type="ECO:0000256" key="9">
    <source>
        <dbReference type="ARBA" id="ARBA00023065"/>
    </source>
</evidence>
<keyword evidence="6 14" id="KW-0812">Transmembrane</keyword>
<dbReference type="GO" id="GO:0008510">
    <property type="term" value="F:sodium:bicarbonate symporter activity"/>
    <property type="evidence" value="ECO:0007669"/>
    <property type="project" value="TreeGrafter"/>
</dbReference>
<keyword evidence="8" id="KW-0915">Sodium</keyword>
<evidence type="ECO:0000259" key="17">
    <source>
        <dbReference type="Pfam" id="PF07565"/>
    </source>
</evidence>
<reference evidence="19" key="1">
    <citation type="journal article" date="2014" name="Science">
        <title>Nonhuman genetics. Genomic basis for the convergent evolution of electric organs.</title>
        <authorList>
            <person name="Gallant J.R."/>
            <person name="Traeger L.L."/>
            <person name="Volkening J.D."/>
            <person name="Moffett H."/>
            <person name="Chen P.H."/>
            <person name="Novina C.D."/>
            <person name="Phillips G.N.Jr."/>
            <person name="Anand R."/>
            <person name="Wells G.B."/>
            <person name="Pinch M."/>
            <person name="Guth R."/>
            <person name="Unguez G.A."/>
            <person name="Albert J.S."/>
            <person name="Zakon H.H."/>
            <person name="Samanta M.P."/>
            <person name="Sussman M.R."/>
        </authorList>
    </citation>
    <scope>NUCLEOTIDE SEQUENCE [LARGE SCALE GENOMIC DNA]</scope>
</reference>
<evidence type="ECO:0000256" key="6">
    <source>
        <dbReference type="ARBA" id="ARBA00022692"/>
    </source>
</evidence>
<feature type="domain" description="Band 3 cytoplasmic" evidence="17">
    <location>
        <begin position="80"/>
        <end position="368"/>
    </location>
</feature>
<dbReference type="AlphaFoldDB" id="A0A4W4FWW4"/>
<dbReference type="GeneTree" id="ENSGT00940000157045"/>
<dbReference type="FunFam" id="1.10.287.570:FF:000001">
    <property type="entry name" value="Anion exchange protein"/>
    <property type="match status" value="1"/>
</dbReference>
<dbReference type="GO" id="GO:0005452">
    <property type="term" value="F:solute:inorganic anion antiporter activity"/>
    <property type="evidence" value="ECO:0007669"/>
    <property type="project" value="InterPro"/>
</dbReference>
<evidence type="ECO:0000256" key="8">
    <source>
        <dbReference type="ARBA" id="ARBA00023053"/>
    </source>
</evidence>
<dbReference type="PANTHER" id="PTHR11453:SF105">
    <property type="entry name" value="SODIUM BICARBONATE COTRANSPORTER 3"/>
    <property type="match status" value="1"/>
</dbReference>
<feature type="transmembrane region" description="Helical" evidence="14">
    <location>
        <begin position="844"/>
        <end position="863"/>
    </location>
</feature>
<feature type="transmembrane region" description="Helical" evidence="14">
    <location>
        <begin position="784"/>
        <end position="808"/>
    </location>
</feature>
<dbReference type="InterPro" id="IPR011531">
    <property type="entry name" value="HCO3_transpt-like_TM_dom"/>
</dbReference>
<dbReference type="Ensembl" id="ENSEEET00000029911.2">
    <property type="protein sequence ID" value="ENSEEEP00000029568.2"/>
    <property type="gene ID" value="ENSEEEG00000012049.2"/>
</dbReference>
<dbReference type="PRINTS" id="PR01232">
    <property type="entry name" value="NAHCO3TRSPRT"/>
</dbReference>
<evidence type="ECO:0000256" key="14">
    <source>
        <dbReference type="RuleBase" id="RU362035"/>
    </source>
</evidence>
<keyword evidence="12" id="KW-0325">Glycoprotein</keyword>
<reference evidence="18" key="3">
    <citation type="submission" date="2020-05" db="EMBL/GenBank/DDBJ databases">
        <title>Electrophorus electricus (electric eel) genome, fEleEle1, primary haplotype.</title>
        <authorList>
            <person name="Myers G."/>
            <person name="Meyer A."/>
            <person name="Fedrigo O."/>
            <person name="Formenti G."/>
            <person name="Rhie A."/>
            <person name="Tracey A."/>
            <person name="Sims Y."/>
            <person name="Jarvis E.D."/>
        </authorList>
    </citation>
    <scope>NUCLEOTIDE SEQUENCE [LARGE SCALE GENOMIC DNA]</scope>
</reference>
<feature type="domain" description="Bicarbonate transporter-like transmembrane" evidence="16">
    <location>
        <begin position="416"/>
        <end position="973"/>
    </location>
</feature>
<feature type="transmembrane region" description="Helical" evidence="14">
    <location>
        <begin position="870"/>
        <end position="889"/>
    </location>
</feature>
<keyword evidence="5" id="KW-1003">Cell membrane</keyword>
<dbReference type="GO" id="GO:0016323">
    <property type="term" value="C:basolateral plasma membrane"/>
    <property type="evidence" value="ECO:0007669"/>
    <property type="project" value="UniProtKB-SubCell"/>
</dbReference>
<feature type="transmembrane region" description="Helical" evidence="14">
    <location>
        <begin position="744"/>
        <end position="763"/>
    </location>
</feature>
<dbReference type="InterPro" id="IPR003024">
    <property type="entry name" value="Na/HCO3_transpt"/>
</dbReference>
<dbReference type="GO" id="GO:0051453">
    <property type="term" value="P:regulation of intracellular pH"/>
    <property type="evidence" value="ECO:0007669"/>
    <property type="project" value="TreeGrafter"/>
</dbReference>
<keyword evidence="9 14" id="KW-0406">Ion transport</keyword>
<evidence type="ECO:0000256" key="13">
    <source>
        <dbReference type="ARBA" id="ARBA00023201"/>
    </source>
</evidence>
<evidence type="ECO:0000256" key="3">
    <source>
        <dbReference type="ARBA" id="ARBA00010993"/>
    </source>
</evidence>
<name>A0A4W4FWW4_ELEEL</name>
<feature type="transmembrane region" description="Helical" evidence="14">
    <location>
        <begin position="474"/>
        <end position="493"/>
    </location>
</feature>
<dbReference type="InterPro" id="IPR003020">
    <property type="entry name" value="HCO3_transpt_euk"/>
</dbReference>
<evidence type="ECO:0000256" key="1">
    <source>
        <dbReference type="ARBA" id="ARBA00004221"/>
    </source>
</evidence>
<sequence length="1058" mass="119806">MLRDIRHATACKTRDRTCLTFIYLILAYTRPLKHMYSQNVDHSILLLRPLFFLFSMADTPSQRVQFILGTEDDDEEHIPHDLFTELDELHFLDGQICEWKETARWLKFEEDVEDGGERWSKPYVATLSLHSLFELRSCILNGTVMLDMRANTIEEIADMIIDRLVASQQLDDSLREKVREAMLKRHQHQNEKKLSNRIPLVRSIADIGKKHSDPHLLEKNGEPLHSPQFFFFFSFSQFTTLPISLILDPQVDMNFMRKIPLGAEASNVLVGEADFLERPIVAFIRLSPAVLLTGLTEVPVPTRFLFFLLGPFGKGSQYHEIGRSIATLMTDEIFHDVAYKAKDRNDLLSGIDEFLDQVTVLPPGEWDPSIRIEPPKNVPSQEKRKMPTLPSGSAHPSDGIKEVAHHAGPELQRTGRFFGGLVLDVKRKAPFYWSDVRDALSLQCLASILFLYCACMSPVITFGGLLGEVTKNNISAIESLFGASLTGIAYSLFAGQPLTILGSTGPVLVFEKILFKFCSDYSLSYLPLRTSIGLWTAFLCIVLVATDASSLVCYFTRFTEEAFAALICIIFIYEALEKLFYLAEMFPINMHNHLDNLTFYTCQCSPPANYTPELTWNVSGYTPDSINWSELDVSTCRKLRGEFVGAACSHHGPYIPDVLFWSVILFFTTFFLCSFLKQFKTKRYFPTRVRSTISDFAVFLTIMVMVLVDYLVGIPSPKLNVPDTFEPTAKGRGWLMNPLGSNPTWTLFAAAIPALLCTILIFMDQQISAVIINRKEHKLKKGCGYHLDLLLVGVMLGVCSLMGLPWFVAATVLSITHVNSLKVESECSAPGEQPKFLGIREQRVTGLMIFVLMGVSVFMTSVLKFIPMPVLYGVFLYMGVSSLRGIQFFDRIKLFGMPAKHQPDLIYLRYVPLWKVHVFTIVQLTCLVLLWVIKVSAAAVVFPMMVLALVFVRKLLDFCFTKRELSWLDDLMPESKKKKEDDKKKKAKEVCEAQRMLESEQGMEYDAEHLLSLKTLKTRSVHSDPSVVNITDEMAKTSVWKAVAMNSDSSKVLKARDR</sequence>
<protein>
    <recommendedName>
        <fullName evidence="14">Anion exchange protein</fullName>
    </recommendedName>
</protein>
<dbReference type="GO" id="GO:0008509">
    <property type="term" value="F:monoatomic anion transmembrane transporter activity"/>
    <property type="evidence" value="ECO:0007669"/>
    <property type="project" value="InterPro"/>
</dbReference>
<dbReference type="SUPFAM" id="SSF55804">
    <property type="entry name" value="Phoshotransferase/anion transport protein"/>
    <property type="match status" value="1"/>
</dbReference>